<dbReference type="NCBIfam" id="TIGR00797">
    <property type="entry name" value="matE"/>
    <property type="match status" value="1"/>
</dbReference>
<comment type="subcellular location">
    <subcellularLocation>
        <location evidence="1">Cell membrane</location>
        <topology evidence="1">Multi-pass membrane protein</topology>
    </subcellularLocation>
</comment>
<feature type="transmembrane region" description="Helical" evidence="9">
    <location>
        <begin position="278"/>
        <end position="299"/>
    </location>
</feature>
<keyword evidence="3" id="KW-0813">Transport</keyword>
<keyword evidence="5 9" id="KW-0812">Transmembrane</keyword>
<feature type="transmembrane region" description="Helical" evidence="9">
    <location>
        <begin position="175"/>
        <end position="196"/>
    </location>
</feature>
<dbReference type="InterPro" id="IPR002528">
    <property type="entry name" value="MATE_fam"/>
</dbReference>
<dbReference type="Pfam" id="PF01554">
    <property type="entry name" value="MatE"/>
    <property type="match status" value="2"/>
</dbReference>
<keyword evidence="6 9" id="KW-1133">Transmembrane helix</keyword>
<comment type="caution">
    <text evidence="10">The sequence shown here is derived from an EMBL/GenBank/DDBJ whole genome shotgun (WGS) entry which is preliminary data.</text>
</comment>
<accession>A0ABP9IF29</accession>
<organism evidence="10 11">
    <name type="scientific">Yinghuangia aomiensis</name>
    <dbReference type="NCBI Taxonomy" id="676205"/>
    <lineage>
        <taxon>Bacteria</taxon>
        <taxon>Bacillati</taxon>
        <taxon>Actinomycetota</taxon>
        <taxon>Actinomycetes</taxon>
        <taxon>Kitasatosporales</taxon>
        <taxon>Streptomycetaceae</taxon>
        <taxon>Yinghuangia</taxon>
    </lineage>
</organism>
<feature type="compositionally biased region" description="Low complexity" evidence="8">
    <location>
        <begin position="22"/>
        <end position="33"/>
    </location>
</feature>
<dbReference type="Proteomes" id="UP001500466">
    <property type="component" value="Unassembled WGS sequence"/>
</dbReference>
<reference evidence="11" key="1">
    <citation type="journal article" date="2019" name="Int. J. Syst. Evol. Microbiol.">
        <title>The Global Catalogue of Microorganisms (GCM) 10K type strain sequencing project: providing services to taxonomists for standard genome sequencing and annotation.</title>
        <authorList>
            <consortium name="The Broad Institute Genomics Platform"/>
            <consortium name="The Broad Institute Genome Sequencing Center for Infectious Disease"/>
            <person name="Wu L."/>
            <person name="Ma J."/>
        </authorList>
    </citation>
    <scope>NUCLEOTIDE SEQUENCE [LARGE SCALE GENOMIC DNA]</scope>
    <source>
        <strain evidence="11">JCM 17986</strain>
    </source>
</reference>
<evidence type="ECO:0000313" key="11">
    <source>
        <dbReference type="Proteomes" id="UP001500466"/>
    </source>
</evidence>
<feature type="transmembrane region" description="Helical" evidence="9">
    <location>
        <begin position="447"/>
        <end position="464"/>
    </location>
</feature>
<feature type="transmembrane region" description="Helical" evidence="9">
    <location>
        <begin position="230"/>
        <end position="251"/>
    </location>
</feature>
<keyword evidence="4" id="KW-1003">Cell membrane</keyword>
<dbReference type="InterPro" id="IPR048279">
    <property type="entry name" value="MdtK-like"/>
</dbReference>
<feature type="transmembrane region" description="Helical" evidence="9">
    <location>
        <begin position="133"/>
        <end position="155"/>
    </location>
</feature>
<keyword evidence="11" id="KW-1185">Reference proteome</keyword>
<evidence type="ECO:0000256" key="8">
    <source>
        <dbReference type="SAM" id="MobiDB-lite"/>
    </source>
</evidence>
<dbReference type="InterPro" id="IPR044644">
    <property type="entry name" value="DinF-like"/>
</dbReference>
<evidence type="ECO:0000313" key="10">
    <source>
        <dbReference type="EMBL" id="GAA4995835.1"/>
    </source>
</evidence>
<evidence type="ECO:0000256" key="4">
    <source>
        <dbReference type="ARBA" id="ARBA00022475"/>
    </source>
</evidence>
<protein>
    <submittedName>
        <fullName evidence="10">MATE family efflux transporter</fullName>
    </submittedName>
</protein>
<evidence type="ECO:0000256" key="1">
    <source>
        <dbReference type="ARBA" id="ARBA00004651"/>
    </source>
</evidence>
<feature type="transmembrane region" description="Helical" evidence="9">
    <location>
        <begin position="386"/>
        <end position="407"/>
    </location>
</feature>
<feature type="transmembrane region" description="Helical" evidence="9">
    <location>
        <begin position="419"/>
        <end position="441"/>
    </location>
</feature>
<keyword evidence="7 9" id="KW-0472">Membrane</keyword>
<gene>
    <name evidence="10" type="ORF">GCM10023205_81230</name>
</gene>
<feature type="transmembrane region" description="Helical" evidence="9">
    <location>
        <begin position="203"/>
        <end position="224"/>
    </location>
</feature>
<dbReference type="PANTHER" id="PTHR42893">
    <property type="entry name" value="PROTEIN DETOXIFICATION 44, CHLOROPLASTIC-RELATED"/>
    <property type="match status" value="1"/>
</dbReference>
<evidence type="ECO:0000256" key="7">
    <source>
        <dbReference type="ARBA" id="ARBA00023136"/>
    </source>
</evidence>
<evidence type="ECO:0000256" key="2">
    <source>
        <dbReference type="ARBA" id="ARBA00010199"/>
    </source>
</evidence>
<evidence type="ECO:0000256" key="3">
    <source>
        <dbReference type="ARBA" id="ARBA00022448"/>
    </source>
</evidence>
<dbReference type="PIRSF" id="PIRSF006603">
    <property type="entry name" value="DinF"/>
    <property type="match status" value="1"/>
</dbReference>
<comment type="similarity">
    <text evidence="2">Belongs to the multi antimicrobial extrusion (MATE) (TC 2.A.66.1) family.</text>
</comment>
<evidence type="ECO:0000256" key="9">
    <source>
        <dbReference type="SAM" id="Phobius"/>
    </source>
</evidence>
<feature type="transmembrane region" description="Helical" evidence="9">
    <location>
        <begin position="352"/>
        <end position="374"/>
    </location>
</feature>
<sequence>MDGAPERTPEPAAETRSGGGPRPAAAPADAPARTLRIPRVPRPRDGRGQDREILRLAVPAFFALVAEPLFILADSAVVGHLGTPQLAGLGVAGAVLATLVNLCVFLAYATTAGVARLLGAGDRHGAIRQGIDGIWLAALIGVVLLAAGAIGAPWIVDAFGASATAAPHATTYLRISSLGIPAMLIVLAATGVLRGLQDTRTPLVVAVAGFSANLALNLLFVYGLHLGIAGSAWGTVAAQCAMGAAYLAVVIRGARAAGAPLTPDPAGIRASATAGVPLFVRTVSLRAILLITTIAATHMGDNEIATHQVAWQIWTFLAFALDALAIAAQAIVGRALGAGDAAGARSATRRMLVWSVWTGVLFGLVVVAARPLYIPWFTGDPEVRHLLGLVLIAAAALQPLAGPVFVLDGVLIGAGDGRFLALTMPIVLGVFAATVAAVLTLGGGLVALWWCGVGAFMATRLVLLGRRAAGDAWLVTGANVRGGGGK</sequence>
<feature type="transmembrane region" description="Helical" evidence="9">
    <location>
        <begin position="311"/>
        <end position="332"/>
    </location>
</feature>
<evidence type="ECO:0000256" key="5">
    <source>
        <dbReference type="ARBA" id="ARBA00022692"/>
    </source>
</evidence>
<feature type="region of interest" description="Disordered" evidence="8">
    <location>
        <begin position="1"/>
        <end position="46"/>
    </location>
</feature>
<proteinExistence type="inferred from homology"/>
<feature type="transmembrane region" description="Helical" evidence="9">
    <location>
        <begin position="85"/>
        <end position="108"/>
    </location>
</feature>
<dbReference type="CDD" id="cd13136">
    <property type="entry name" value="MATE_DinF_like"/>
    <property type="match status" value="1"/>
</dbReference>
<evidence type="ECO:0000256" key="6">
    <source>
        <dbReference type="ARBA" id="ARBA00022989"/>
    </source>
</evidence>
<dbReference type="EMBL" id="BAABHS010000058">
    <property type="protein sequence ID" value="GAA4995835.1"/>
    <property type="molecule type" value="Genomic_DNA"/>
</dbReference>
<name>A0ABP9IF29_9ACTN</name>
<dbReference type="PANTHER" id="PTHR42893:SF46">
    <property type="entry name" value="PROTEIN DETOXIFICATION 44, CHLOROPLASTIC"/>
    <property type="match status" value="1"/>
</dbReference>
<feature type="transmembrane region" description="Helical" evidence="9">
    <location>
        <begin position="53"/>
        <end position="73"/>
    </location>
</feature>